<feature type="compositionally biased region" description="Polar residues" evidence="1">
    <location>
        <begin position="143"/>
        <end position="159"/>
    </location>
</feature>
<proteinExistence type="predicted"/>
<feature type="chain" id="PRO_5028820919" evidence="2">
    <location>
        <begin position="21"/>
        <end position="179"/>
    </location>
</feature>
<feature type="region of interest" description="Disordered" evidence="1">
    <location>
        <begin position="132"/>
        <end position="179"/>
    </location>
</feature>
<name>A0A6S7D6P9_9BURK</name>
<evidence type="ECO:0000256" key="2">
    <source>
        <dbReference type="SAM" id="SignalP"/>
    </source>
</evidence>
<keyword evidence="4" id="KW-1185">Reference proteome</keyword>
<accession>A0A6S7D6P9</accession>
<dbReference type="RefSeq" id="WP_236755454.1">
    <property type="nucleotide sequence ID" value="NZ_CADIJV010000011.1"/>
</dbReference>
<evidence type="ECO:0000256" key="1">
    <source>
        <dbReference type="SAM" id="MobiDB-lite"/>
    </source>
</evidence>
<evidence type="ECO:0000313" key="4">
    <source>
        <dbReference type="Proteomes" id="UP000494203"/>
    </source>
</evidence>
<organism evidence="3 4">
    <name type="scientific">Achromobacter pulmonis</name>
    <dbReference type="NCBI Taxonomy" id="1389932"/>
    <lineage>
        <taxon>Bacteria</taxon>
        <taxon>Pseudomonadati</taxon>
        <taxon>Pseudomonadota</taxon>
        <taxon>Betaproteobacteria</taxon>
        <taxon>Burkholderiales</taxon>
        <taxon>Alcaligenaceae</taxon>
        <taxon>Achromobacter</taxon>
    </lineage>
</organism>
<dbReference type="EMBL" id="CADIKZ010000007">
    <property type="protein sequence ID" value="CAB3874553.1"/>
    <property type="molecule type" value="Genomic_DNA"/>
</dbReference>
<feature type="compositionally biased region" description="Basic and acidic residues" evidence="1">
    <location>
        <begin position="160"/>
        <end position="172"/>
    </location>
</feature>
<keyword evidence="2" id="KW-0732">Signal</keyword>
<protein>
    <submittedName>
        <fullName evidence="3">Uncharacterized protein</fullName>
    </submittedName>
</protein>
<feature type="signal peptide" evidence="2">
    <location>
        <begin position="1"/>
        <end position="20"/>
    </location>
</feature>
<dbReference type="AlphaFoldDB" id="A0A6S7D6P9"/>
<gene>
    <name evidence="3" type="ORF">LMG26788_02957</name>
</gene>
<sequence>MHGSSKVALLVLLCIGGQFAVPARAQAPMPASEMAGRRAGAPGVMTPAPDPAAIGRNVLNAGPDPRVRLDGLSRDHAAIFGTQDEDEQALLDNEQALQQQRDQLRMLERLFMQRPAQADPRPPAMMPLKNGASMNMAPLVPTPSGSQLAGGQAQRSVDQMQRRVDDLRRGAEAPKPASR</sequence>
<reference evidence="3 4" key="1">
    <citation type="submission" date="2020-04" db="EMBL/GenBank/DDBJ databases">
        <authorList>
            <person name="De Canck E."/>
        </authorList>
    </citation>
    <scope>NUCLEOTIDE SEQUENCE [LARGE SCALE GENOMIC DNA]</scope>
    <source>
        <strain evidence="3 4">LMG 26788</strain>
    </source>
</reference>
<dbReference type="Proteomes" id="UP000494203">
    <property type="component" value="Unassembled WGS sequence"/>
</dbReference>
<evidence type="ECO:0000313" key="3">
    <source>
        <dbReference type="EMBL" id="CAB3874553.1"/>
    </source>
</evidence>